<proteinExistence type="predicted"/>
<evidence type="ECO:0000313" key="2">
    <source>
        <dbReference type="EMBL" id="KAK2107928.1"/>
    </source>
</evidence>
<evidence type="ECO:0000313" key="3">
    <source>
        <dbReference type="Proteomes" id="UP001266305"/>
    </source>
</evidence>
<reference evidence="2 3" key="1">
    <citation type="submission" date="2023-05" db="EMBL/GenBank/DDBJ databases">
        <title>B98-5 Cell Line De Novo Hybrid Assembly: An Optical Mapping Approach.</title>
        <authorList>
            <person name="Kananen K."/>
            <person name="Auerbach J.A."/>
            <person name="Kautto E."/>
            <person name="Blachly J.S."/>
        </authorList>
    </citation>
    <scope>NUCLEOTIDE SEQUENCE [LARGE SCALE GENOMIC DNA]</scope>
    <source>
        <strain evidence="2">B95-8</strain>
        <tissue evidence="2">Cell line</tissue>
    </source>
</reference>
<evidence type="ECO:0000256" key="1">
    <source>
        <dbReference type="SAM" id="MobiDB-lite"/>
    </source>
</evidence>
<feature type="non-terminal residue" evidence="2">
    <location>
        <position position="1"/>
    </location>
</feature>
<sequence length="93" mass="10215">SLSEMTHSLSTERLVFVSGSLEELHRLLGLTKGYQNHRTSSKHLGGGTDIARRVAEPEEVLAEKRDDATTATCNEQNMGTGQSTSHSWLPNIH</sequence>
<organism evidence="2 3">
    <name type="scientific">Saguinus oedipus</name>
    <name type="common">Cotton-top tamarin</name>
    <name type="synonym">Oedipomidas oedipus</name>
    <dbReference type="NCBI Taxonomy" id="9490"/>
    <lineage>
        <taxon>Eukaryota</taxon>
        <taxon>Metazoa</taxon>
        <taxon>Chordata</taxon>
        <taxon>Craniata</taxon>
        <taxon>Vertebrata</taxon>
        <taxon>Euteleostomi</taxon>
        <taxon>Mammalia</taxon>
        <taxon>Eutheria</taxon>
        <taxon>Euarchontoglires</taxon>
        <taxon>Primates</taxon>
        <taxon>Haplorrhini</taxon>
        <taxon>Platyrrhini</taxon>
        <taxon>Cebidae</taxon>
        <taxon>Callitrichinae</taxon>
        <taxon>Saguinus</taxon>
    </lineage>
</organism>
<feature type="compositionally biased region" description="Polar residues" evidence="1">
    <location>
        <begin position="69"/>
        <end position="93"/>
    </location>
</feature>
<accession>A0ABQ9VEW8</accession>
<comment type="caution">
    <text evidence="2">The sequence shown here is derived from an EMBL/GenBank/DDBJ whole genome shotgun (WGS) entry which is preliminary data.</text>
</comment>
<dbReference type="EMBL" id="JASSZA010000006">
    <property type="protein sequence ID" value="KAK2107928.1"/>
    <property type="molecule type" value="Genomic_DNA"/>
</dbReference>
<dbReference type="Proteomes" id="UP001266305">
    <property type="component" value="Unassembled WGS sequence"/>
</dbReference>
<name>A0ABQ9VEW8_SAGOE</name>
<feature type="region of interest" description="Disordered" evidence="1">
    <location>
        <begin position="62"/>
        <end position="93"/>
    </location>
</feature>
<feature type="non-terminal residue" evidence="2">
    <location>
        <position position="93"/>
    </location>
</feature>
<keyword evidence="3" id="KW-1185">Reference proteome</keyword>
<protein>
    <submittedName>
        <fullName evidence="2">Uncharacterized protein</fullName>
    </submittedName>
</protein>
<gene>
    <name evidence="2" type="ORF">P7K49_013093</name>
</gene>